<feature type="chain" id="PRO_5047072385" evidence="1">
    <location>
        <begin position="22"/>
        <end position="441"/>
    </location>
</feature>
<feature type="domain" description="Pyrrolo-quinoline quinone repeat" evidence="2">
    <location>
        <begin position="319"/>
        <end position="436"/>
    </location>
</feature>
<dbReference type="Pfam" id="PF13360">
    <property type="entry name" value="PQQ_2"/>
    <property type="match status" value="2"/>
</dbReference>
<reference evidence="3 4" key="1">
    <citation type="journal article" date="2020" name="Syst. Appl. Microbiol.">
        <title>Alienimonas chondri sp. nov., a novel planctomycete isolated from the biofilm of the red alga Chondrus crispus.</title>
        <authorList>
            <person name="Vitorino I."/>
            <person name="Albuquerque L."/>
            <person name="Wiegand S."/>
            <person name="Kallscheuer N."/>
            <person name="da Costa M.S."/>
            <person name="Lobo-da-Cunha A."/>
            <person name="Jogler C."/>
            <person name="Lage O.M."/>
        </authorList>
    </citation>
    <scope>NUCLEOTIDE SEQUENCE [LARGE SCALE GENOMIC DNA]</scope>
    <source>
        <strain evidence="3 4">LzC2</strain>
    </source>
</reference>
<organism evidence="3 4">
    <name type="scientific">Alienimonas chondri</name>
    <dbReference type="NCBI Taxonomy" id="2681879"/>
    <lineage>
        <taxon>Bacteria</taxon>
        <taxon>Pseudomonadati</taxon>
        <taxon>Planctomycetota</taxon>
        <taxon>Planctomycetia</taxon>
        <taxon>Planctomycetales</taxon>
        <taxon>Planctomycetaceae</taxon>
        <taxon>Alienimonas</taxon>
    </lineage>
</organism>
<dbReference type="EMBL" id="WTPX01000023">
    <property type="protein sequence ID" value="NNJ25042.1"/>
    <property type="molecule type" value="Genomic_DNA"/>
</dbReference>
<accession>A0ABX1VAY0</accession>
<evidence type="ECO:0000313" key="3">
    <source>
        <dbReference type="EMBL" id="NNJ25042.1"/>
    </source>
</evidence>
<sequence>MIRFALHSAALAALLATTASAADWPQFRGPDAQGHAPVDETGLPVEWSETKNVAWAVDTPPGWSSPVVVGDRVYLTAASEPQGGEVTLSALCLSTADGSVIWENDLFEKSTEERMHKKNSRASPTPIFARLSDGSAEDGALFVHFGPGATARLKADDGSVVWTRDDIDYPPVHGGGPSPVLVHDLPGGPILFFPCDGGEDPFVIALDARTGETRWKKDRPDVGASKTFSFATPLLFDADGPGPAPTQILSQATNQVVAYDAATGDALWAVPYEGFSVTPRPVVGDGNLFLSTGFMRPTVMAIDLQQAAAAGPPRADGPVDAAGDAIVWDLSRGGPTTPSLLLIDGLLYFVSDNGVASCVEADSGEVVWNERLGGNFSASPTYADGRIYWLDEDGKCTVSAPGREYRELAVNELPGRTLASPAVSGGAIYLRTDSKLFKLAK</sequence>
<dbReference type="RefSeq" id="WP_171184615.1">
    <property type="nucleotide sequence ID" value="NZ_WTPX01000023.1"/>
</dbReference>
<dbReference type="SUPFAM" id="SSF50998">
    <property type="entry name" value="Quinoprotein alcohol dehydrogenase-like"/>
    <property type="match status" value="1"/>
</dbReference>
<dbReference type="InterPro" id="IPR011047">
    <property type="entry name" value="Quinoprotein_ADH-like_sf"/>
</dbReference>
<keyword evidence="1" id="KW-0732">Signal</keyword>
<dbReference type="Proteomes" id="UP000609651">
    <property type="component" value="Unassembled WGS sequence"/>
</dbReference>
<proteinExistence type="predicted"/>
<gene>
    <name evidence="3" type="primary">bamB_7</name>
    <name evidence="3" type="ORF">LzC2_11040</name>
</gene>
<evidence type="ECO:0000313" key="4">
    <source>
        <dbReference type="Proteomes" id="UP000609651"/>
    </source>
</evidence>
<feature type="domain" description="Pyrrolo-quinoline quinone repeat" evidence="2">
    <location>
        <begin position="203"/>
        <end position="303"/>
    </location>
</feature>
<comment type="caution">
    <text evidence="3">The sequence shown here is derived from an EMBL/GenBank/DDBJ whole genome shotgun (WGS) entry which is preliminary data.</text>
</comment>
<feature type="signal peptide" evidence="1">
    <location>
        <begin position="1"/>
        <end position="21"/>
    </location>
</feature>
<dbReference type="InterPro" id="IPR002372">
    <property type="entry name" value="PQQ_rpt_dom"/>
</dbReference>
<dbReference type="InterPro" id="IPR015943">
    <property type="entry name" value="WD40/YVTN_repeat-like_dom_sf"/>
</dbReference>
<dbReference type="Gene3D" id="2.130.10.10">
    <property type="entry name" value="YVTN repeat-like/Quinoprotein amine dehydrogenase"/>
    <property type="match status" value="1"/>
</dbReference>
<protein>
    <submittedName>
        <fullName evidence="3">Outer membrane protein assembly factor BamB</fullName>
    </submittedName>
</protein>
<dbReference type="PANTHER" id="PTHR34512:SF30">
    <property type="entry name" value="OUTER MEMBRANE PROTEIN ASSEMBLY FACTOR BAMB"/>
    <property type="match status" value="1"/>
</dbReference>
<evidence type="ECO:0000256" key="1">
    <source>
        <dbReference type="SAM" id="SignalP"/>
    </source>
</evidence>
<dbReference type="PANTHER" id="PTHR34512">
    <property type="entry name" value="CELL SURFACE PROTEIN"/>
    <property type="match status" value="1"/>
</dbReference>
<evidence type="ECO:0000259" key="2">
    <source>
        <dbReference type="Pfam" id="PF13360"/>
    </source>
</evidence>
<keyword evidence="4" id="KW-1185">Reference proteome</keyword>
<name>A0ABX1VAY0_9PLAN</name>